<dbReference type="PROSITE" id="PS51387">
    <property type="entry name" value="FAD_PCMH"/>
    <property type="match status" value="1"/>
</dbReference>
<keyword evidence="3" id="KW-0285">Flavoprotein</keyword>
<gene>
    <name evidence="8" type="ORF">Sya03_12250</name>
</gene>
<feature type="signal peptide" evidence="6">
    <location>
        <begin position="1"/>
        <end position="25"/>
    </location>
</feature>
<dbReference type="InterPro" id="IPR036318">
    <property type="entry name" value="FAD-bd_PCMH-like_sf"/>
</dbReference>
<keyword evidence="5" id="KW-0560">Oxidoreductase</keyword>
<evidence type="ECO:0000259" key="7">
    <source>
        <dbReference type="PROSITE" id="PS51387"/>
    </source>
</evidence>
<keyword evidence="9" id="KW-1185">Reference proteome</keyword>
<evidence type="ECO:0000256" key="2">
    <source>
        <dbReference type="ARBA" id="ARBA00005466"/>
    </source>
</evidence>
<dbReference type="EMBL" id="BOOY01000006">
    <property type="protein sequence ID" value="GIJ01873.1"/>
    <property type="molecule type" value="Genomic_DNA"/>
</dbReference>
<sequence length="494" mass="52477">MTNPQSRRTLLKGVAAGAVAVGWSAATGTWATAASAAPGRYSPLPQLDGVLETAPQVLADFSADFGKMVTGTPRAVLRPGSVQDIVKIVRYARANRLTVAMNGQSGNGGDRESHSSYGQAAVPGGISIDAGKLATIHRVGATSATVDAGVTWASLLDAALTIGRTPPALPDYCHLSIGGTTSIGGIGGTVQKHGLLADTVREIDIVTGEGQLVTASAATRPELFFAALAGAGQVGIIVRATVRLIPAQTTATIMNLFYDDLATFAADQEKVLADGRFSHQSGEIVRRPDDSGWRYKLEAVTYHSGAAPDPARLLTGLRDDRAALQVVSMPYRDWILRLDPYEVFLKQEGFWSAPKPWLSLILPASAAQRFIREVTAELTPGDLGAGFAGVYPFLTSKITRPLVALPGEKVAWLVDLLRFPPPGDPNIPAMLAQNRRLYDRAVALGGKRYLVGAIPGMTVDDWRAHFGAKYLPFRTLKRRFDPGAVLTPGAGFFQ</sequence>
<accession>A0A8J4DI74</accession>
<dbReference type="Gene3D" id="3.30.43.10">
    <property type="entry name" value="Uridine Diphospho-n-acetylenolpyruvylglucosamine Reductase, domain 2"/>
    <property type="match status" value="1"/>
</dbReference>
<feature type="domain" description="FAD-binding PCMH-type" evidence="7">
    <location>
        <begin position="69"/>
        <end position="247"/>
    </location>
</feature>
<dbReference type="Pfam" id="PF01565">
    <property type="entry name" value="FAD_binding_4"/>
    <property type="match status" value="1"/>
</dbReference>
<keyword evidence="4" id="KW-0274">FAD</keyword>
<keyword evidence="6" id="KW-0732">Signal</keyword>
<comment type="cofactor">
    <cofactor evidence="1">
        <name>FAD</name>
        <dbReference type="ChEBI" id="CHEBI:57692"/>
    </cofactor>
</comment>
<dbReference type="InterPro" id="IPR016167">
    <property type="entry name" value="FAD-bd_PCMH_sub1"/>
</dbReference>
<protein>
    <recommendedName>
        <fullName evidence="7">FAD-binding PCMH-type domain-containing protein</fullName>
    </recommendedName>
</protein>
<proteinExistence type="inferred from homology"/>
<dbReference type="AlphaFoldDB" id="A0A8J4DI74"/>
<dbReference type="GO" id="GO:0019139">
    <property type="term" value="F:cytokinin dehydrogenase activity"/>
    <property type="evidence" value="ECO:0007669"/>
    <property type="project" value="InterPro"/>
</dbReference>
<dbReference type="Proteomes" id="UP000652013">
    <property type="component" value="Unassembled WGS sequence"/>
</dbReference>
<evidence type="ECO:0000256" key="5">
    <source>
        <dbReference type="ARBA" id="ARBA00023002"/>
    </source>
</evidence>
<feature type="chain" id="PRO_5038357773" description="FAD-binding PCMH-type domain-containing protein" evidence="6">
    <location>
        <begin position="26"/>
        <end position="494"/>
    </location>
</feature>
<dbReference type="InterPro" id="IPR016164">
    <property type="entry name" value="FAD-linked_Oxase-like_C"/>
</dbReference>
<dbReference type="GO" id="GO:0071949">
    <property type="term" value="F:FAD binding"/>
    <property type="evidence" value="ECO:0007669"/>
    <property type="project" value="InterPro"/>
</dbReference>
<dbReference type="SUPFAM" id="SSF55103">
    <property type="entry name" value="FAD-linked oxidases, C-terminal domain"/>
    <property type="match status" value="1"/>
</dbReference>
<dbReference type="InterPro" id="IPR006094">
    <property type="entry name" value="Oxid_FAD_bind_N"/>
</dbReference>
<dbReference type="GO" id="GO:0009690">
    <property type="term" value="P:cytokinin metabolic process"/>
    <property type="evidence" value="ECO:0007669"/>
    <property type="project" value="InterPro"/>
</dbReference>
<dbReference type="PANTHER" id="PTHR13878">
    <property type="entry name" value="GULONOLACTONE OXIDASE"/>
    <property type="match status" value="1"/>
</dbReference>
<comment type="similarity">
    <text evidence="2">Belongs to the oxygen-dependent FAD-linked oxidoreductase family.</text>
</comment>
<dbReference type="SUPFAM" id="SSF56176">
    <property type="entry name" value="FAD-binding/transporter-associated domain-like"/>
    <property type="match status" value="1"/>
</dbReference>
<dbReference type="InterPro" id="IPR016170">
    <property type="entry name" value="Cytok_DH_C_sf"/>
</dbReference>
<evidence type="ECO:0000256" key="3">
    <source>
        <dbReference type="ARBA" id="ARBA00022630"/>
    </source>
</evidence>
<organism evidence="8 9">
    <name type="scientific">Spirilliplanes yamanashiensis</name>
    <dbReference type="NCBI Taxonomy" id="42233"/>
    <lineage>
        <taxon>Bacteria</taxon>
        <taxon>Bacillati</taxon>
        <taxon>Actinomycetota</taxon>
        <taxon>Actinomycetes</taxon>
        <taxon>Micromonosporales</taxon>
        <taxon>Micromonosporaceae</taxon>
        <taxon>Spirilliplanes</taxon>
    </lineage>
</organism>
<evidence type="ECO:0000313" key="8">
    <source>
        <dbReference type="EMBL" id="GIJ01873.1"/>
    </source>
</evidence>
<dbReference type="InterPro" id="IPR016169">
    <property type="entry name" value="FAD-bd_PCMH_sub2"/>
</dbReference>
<dbReference type="InterPro" id="IPR015345">
    <property type="entry name" value="Cytokinin_DH_FAD/cytokin-bd"/>
</dbReference>
<dbReference type="InterPro" id="IPR006311">
    <property type="entry name" value="TAT_signal"/>
</dbReference>
<dbReference type="RefSeq" id="WP_203937187.1">
    <property type="nucleotide sequence ID" value="NZ_BAAAGJ010000005.1"/>
</dbReference>
<evidence type="ECO:0000256" key="4">
    <source>
        <dbReference type="ARBA" id="ARBA00022827"/>
    </source>
</evidence>
<name>A0A8J4DI74_9ACTN</name>
<dbReference type="InterPro" id="IPR050432">
    <property type="entry name" value="FAD-linked_Oxidoreductases_BP"/>
</dbReference>
<evidence type="ECO:0000256" key="6">
    <source>
        <dbReference type="SAM" id="SignalP"/>
    </source>
</evidence>
<dbReference type="InterPro" id="IPR016166">
    <property type="entry name" value="FAD-bd_PCMH"/>
</dbReference>
<reference evidence="8" key="1">
    <citation type="submission" date="2021-01" db="EMBL/GenBank/DDBJ databases">
        <title>Whole genome shotgun sequence of Spirilliplanes yamanashiensis NBRC 15828.</title>
        <authorList>
            <person name="Komaki H."/>
            <person name="Tamura T."/>
        </authorList>
    </citation>
    <scope>NUCLEOTIDE SEQUENCE</scope>
    <source>
        <strain evidence="8">NBRC 15828</strain>
    </source>
</reference>
<evidence type="ECO:0000256" key="1">
    <source>
        <dbReference type="ARBA" id="ARBA00001974"/>
    </source>
</evidence>
<dbReference type="PROSITE" id="PS51318">
    <property type="entry name" value="TAT"/>
    <property type="match status" value="1"/>
</dbReference>
<comment type="caution">
    <text evidence="8">The sequence shown here is derived from an EMBL/GenBank/DDBJ whole genome shotgun (WGS) entry which is preliminary data.</text>
</comment>
<dbReference type="Pfam" id="PF09265">
    <property type="entry name" value="Cytokin-bind"/>
    <property type="match status" value="1"/>
</dbReference>
<dbReference type="Gene3D" id="3.30.465.10">
    <property type="match status" value="1"/>
</dbReference>
<dbReference type="Gene3D" id="3.40.462.10">
    <property type="entry name" value="FAD-linked oxidases, C-terminal domain"/>
    <property type="match status" value="1"/>
</dbReference>
<dbReference type="PANTHER" id="PTHR13878:SF53">
    <property type="entry name" value="CYTOKININ DEHYDROGENASE 6"/>
    <property type="match status" value="1"/>
</dbReference>
<evidence type="ECO:0000313" key="9">
    <source>
        <dbReference type="Proteomes" id="UP000652013"/>
    </source>
</evidence>